<dbReference type="OrthoDB" id="5420711at2759"/>
<evidence type="ECO:0008006" key="4">
    <source>
        <dbReference type="Google" id="ProtNLM"/>
    </source>
</evidence>
<dbReference type="InterPro" id="IPR038883">
    <property type="entry name" value="AN11006-like"/>
</dbReference>
<reference evidence="2 3" key="1">
    <citation type="submission" date="2018-05" db="EMBL/GenBank/DDBJ databases">
        <title>Whole genome sequencing for identification of molecular markers to develop diagnostic detection tools for the regulated plant pathogen Lachnellula willkommii.</title>
        <authorList>
            <person name="Giroux E."/>
            <person name="Bilodeau G."/>
        </authorList>
    </citation>
    <scope>NUCLEOTIDE SEQUENCE [LARGE SCALE GENOMIC DNA]</scope>
    <source>
        <strain evidence="2 3">CBS 625.97</strain>
    </source>
</reference>
<proteinExistence type="predicted"/>
<protein>
    <recommendedName>
        <fullName evidence="4">F-box domain-containing protein</fullName>
    </recommendedName>
</protein>
<gene>
    <name evidence="2" type="ORF">LCER1_G001037</name>
</gene>
<dbReference type="EMBL" id="QGMG01000024">
    <property type="protein sequence ID" value="TVY58823.1"/>
    <property type="molecule type" value="Genomic_DNA"/>
</dbReference>
<accession>A0A7D8Z4F5</accession>
<dbReference type="AlphaFoldDB" id="A0A7D8Z4F5"/>
<sequence>MADEQSPLMLIPSEIRLAIYQLLLNDNGNKTLEIRNEDPELYKRHDTRTRTSYRILGRDLTRRSQSTTYHLTTDTDMHTAIMGVNRKFYKETSYLLYGSHTFSFGRDIEAMVPFFSDMTKQTKPLIHEIALVKQGSVYSRDYDRCEWSNLCEFLSNEMRIGSLRLVVEGGRPSLGWDNLPQYSVADFKTLANVKYESLNWVWELLSVKGVRSLDVSSEIHHCPPSHSSAMELFAAFSASIEKGFADFLRSEMLVQSHFLQISLYLFVKYLHISYTYTAVKLESMRLVDLSSAIRKVHFKNSQQNICKPTLACVAYRSRYHRHRSSELRYSVVSWGEKATRISSVHDMMHFTGQAIDTMPPYLPVEMPSLSFGLLSLNVLYRRKKTSMCISNCRNIEVSIICPRICPPICLPLPISLSDNQNTSLGLQEGSPEPNEAVPTVTADQEPGSGPVDLSLTTSISSNTSRVSLHSTPFRFLDLPIELRLKIYTYLLPTRAHTIATQIPHNGYFFNTASLPSHSATSFYPFGRSLTQNLTTYKVLTDNFRSGNSSPSIHPEILRVSKQLHEEAEPVLYGAKGALWDFGVHLEALLAFWGDRSQVARACVRKIRIAREIPTTGAFDSNRNSGVDVRWLNLCAFIENELVELEELDLTVWSGSGSGSVASLSDFSGLVGNGGEEEWWREWEWEWTSELLDMDALRCARVTWWGFRGVEGEGTPAAAFDSWMEGRIVADKLARDRMVEQGLVVEGSLVVSGGAA</sequence>
<dbReference type="PANTHER" id="PTHR42085">
    <property type="entry name" value="F-BOX DOMAIN-CONTAINING PROTEIN"/>
    <property type="match status" value="1"/>
</dbReference>
<evidence type="ECO:0000313" key="2">
    <source>
        <dbReference type="EMBL" id="TVY58823.1"/>
    </source>
</evidence>
<organism evidence="2 3">
    <name type="scientific">Lachnellula cervina</name>
    <dbReference type="NCBI Taxonomy" id="1316786"/>
    <lineage>
        <taxon>Eukaryota</taxon>
        <taxon>Fungi</taxon>
        <taxon>Dikarya</taxon>
        <taxon>Ascomycota</taxon>
        <taxon>Pezizomycotina</taxon>
        <taxon>Leotiomycetes</taxon>
        <taxon>Helotiales</taxon>
        <taxon>Lachnaceae</taxon>
        <taxon>Lachnellula</taxon>
    </lineage>
</organism>
<dbReference type="PANTHER" id="PTHR42085:SF4">
    <property type="entry name" value="F-BOX DOMAIN-CONTAINING PROTEIN"/>
    <property type="match status" value="1"/>
</dbReference>
<name>A0A7D8Z4F5_9HELO</name>
<comment type="caution">
    <text evidence="2">The sequence shown here is derived from an EMBL/GenBank/DDBJ whole genome shotgun (WGS) entry which is preliminary data.</text>
</comment>
<evidence type="ECO:0000313" key="3">
    <source>
        <dbReference type="Proteomes" id="UP000481288"/>
    </source>
</evidence>
<dbReference type="Proteomes" id="UP000481288">
    <property type="component" value="Unassembled WGS sequence"/>
</dbReference>
<keyword evidence="3" id="KW-1185">Reference proteome</keyword>
<evidence type="ECO:0000256" key="1">
    <source>
        <dbReference type="SAM" id="MobiDB-lite"/>
    </source>
</evidence>
<feature type="region of interest" description="Disordered" evidence="1">
    <location>
        <begin position="421"/>
        <end position="448"/>
    </location>
</feature>